<dbReference type="Gene3D" id="3.30.565.10">
    <property type="entry name" value="Histidine kinase-like ATPase, C-terminal domain"/>
    <property type="match status" value="1"/>
</dbReference>
<evidence type="ECO:0008006" key="3">
    <source>
        <dbReference type="Google" id="ProtNLM"/>
    </source>
</evidence>
<accession>A0A0K1E8I4</accession>
<dbReference type="OrthoDB" id="5512977at2"/>
<keyword evidence="2" id="KW-1185">Reference proteome</keyword>
<name>A0A0K1E8I4_CHOCO</name>
<dbReference type="AlphaFoldDB" id="A0A0K1E8I4"/>
<dbReference type="KEGG" id="ccro:CMC5_010140"/>
<proteinExistence type="predicted"/>
<dbReference type="STRING" id="52.CMC5_010140"/>
<protein>
    <recommendedName>
        <fullName evidence="3">Histidine kinase/HSP90-like ATPase domain-containing protein</fullName>
    </recommendedName>
</protein>
<dbReference type="RefSeq" id="WP_156338216.1">
    <property type="nucleotide sequence ID" value="NZ_CP012159.1"/>
</dbReference>
<evidence type="ECO:0000313" key="2">
    <source>
        <dbReference type="Proteomes" id="UP000067626"/>
    </source>
</evidence>
<evidence type="ECO:0000313" key="1">
    <source>
        <dbReference type="EMBL" id="AKT36893.1"/>
    </source>
</evidence>
<gene>
    <name evidence="1" type="ORF">CMC5_010140</name>
</gene>
<reference evidence="1 2" key="1">
    <citation type="submission" date="2015-07" db="EMBL/GenBank/DDBJ databases">
        <title>Genome analysis of myxobacterium Chondromyces crocatus Cm c5 reveals a high potential for natural compound synthesis and the genetic basis for the loss of fruiting body formation.</title>
        <authorList>
            <person name="Zaburannyi N."/>
            <person name="Bunk B."/>
            <person name="Maier J."/>
            <person name="Overmann J."/>
            <person name="Mueller R."/>
        </authorList>
    </citation>
    <scope>NUCLEOTIDE SEQUENCE [LARGE SCALE GENOMIC DNA]</scope>
    <source>
        <strain evidence="1 2">Cm c5</strain>
    </source>
</reference>
<organism evidence="1 2">
    <name type="scientific">Chondromyces crocatus</name>
    <dbReference type="NCBI Taxonomy" id="52"/>
    <lineage>
        <taxon>Bacteria</taxon>
        <taxon>Pseudomonadati</taxon>
        <taxon>Myxococcota</taxon>
        <taxon>Polyangia</taxon>
        <taxon>Polyangiales</taxon>
        <taxon>Polyangiaceae</taxon>
        <taxon>Chondromyces</taxon>
    </lineage>
</organism>
<dbReference type="InterPro" id="IPR036890">
    <property type="entry name" value="HATPase_C_sf"/>
</dbReference>
<sequence length="161" mass="17901">MTTAFELQFRPSAALIQVVRRFVSDFYVGVLDDPDAVARVALATHELLENAVKYSMDGTTELSIDVEPGPEGTREIAIRLRNRAATCDIEALRGLFEEMERFPDPCAQYQVAMERGARRRTGSGLGIVRVRAEGEMRMRCSVEGDRVLIEARTQVGPRGQA</sequence>
<dbReference type="SUPFAM" id="SSF55874">
    <property type="entry name" value="ATPase domain of HSP90 chaperone/DNA topoisomerase II/histidine kinase"/>
    <property type="match status" value="1"/>
</dbReference>
<dbReference type="EMBL" id="CP012159">
    <property type="protein sequence ID" value="AKT36893.1"/>
    <property type="molecule type" value="Genomic_DNA"/>
</dbReference>
<dbReference type="Proteomes" id="UP000067626">
    <property type="component" value="Chromosome"/>
</dbReference>